<dbReference type="InterPro" id="IPR015943">
    <property type="entry name" value="WD40/YVTN_repeat-like_dom_sf"/>
</dbReference>
<evidence type="ECO:0000313" key="4">
    <source>
        <dbReference type="EMBL" id="RKP37735.1"/>
    </source>
</evidence>
<name>A0A4P9ZVU3_9FUNG</name>
<evidence type="ECO:0000259" key="3">
    <source>
        <dbReference type="Pfam" id="PF23798"/>
    </source>
</evidence>
<organism evidence="4 5">
    <name type="scientific">Dimargaris cristalligena</name>
    <dbReference type="NCBI Taxonomy" id="215637"/>
    <lineage>
        <taxon>Eukaryota</taxon>
        <taxon>Fungi</taxon>
        <taxon>Fungi incertae sedis</taxon>
        <taxon>Zoopagomycota</taxon>
        <taxon>Kickxellomycotina</taxon>
        <taxon>Dimargaritomycetes</taxon>
        <taxon>Dimargaritales</taxon>
        <taxon>Dimargaritaceae</taxon>
        <taxon>Dimargaris</taxon>
    </lineage>
</organism>
<feature type="repeat" description="WD" evidence="1">
    <location>
        <begin position="217"/>
        <end position="258"/>
    </location>
</feature>
<evidence type="ECO:0000256" key="1">
    <source>
        <dbReference type="PROSITE-ProRule" id="PRU00221"/>
    </source>
</evidence>
<keyword evidence="1" id="KW-0853">WD repeat</keyword>
<evidence type="ECO:0000313" key="5">
    <source>
        <dbReference type="Proteomes" id="UP000268162"/>
    </source>
</evidence>
<dbReference type="SMART" id="SM00320">
    <property type="entry name" value="WD40"/>
    <property type="match status" value="7"/>
</dbReference>
<keyword evidence="5" id="KW-1185">Reference proteome</keyword>
<accession>A0A4P9ZVU3</accession>
<dbReference type="PANTHER" id="PTHR19879:SF9">
    <property type="entry name" value="TRANSCRIPTION INITIATION FACTOR TFIID SUBUNIT 5"/>
    <property type="match status" value="1"/>
</dbReference>
<reference evidence="5" key="1">
    <citation type="journal article" date="2018" name="Nat. Microbiol.">
        <title>Leveraging single-cell genomics to expand the fungal tree of life.</title>
        <authorList>
            <person name="Ahrendt S.R."/>
            <person name="Quandt C.A."/>
            <person name="Ciobanu D."/>
            <person name="Clum A."/>
            <person name="Salamov A."/>
            <person name="Andreopoulos B."/>
            <person name="Cheng J.F."/>
            <person name="Woyke T."/>
            <person name="Pelin A."/>
            <person name="Henrissat B."/>
            <person name="Reynolds N.K."/>
            <person name="Benny G.L."/>
            <person name="Smith M.E."/>
            <person name="James T.Y."/>
            <person name="Grigoriev I.V."/>
        </authorList>
    </citation>
    <scope>NUCLEOTIDE SEQUENCE [LARGE SCALE GENOMIC DNA]</scope>
    <source>
        <strain evidence="5">RSA 468</strain>
    </source>
</reference>
<feature type="domain" description="Transcription factor spt8 beta-propeller" evidence="3">
    <location>
        <begin position="95"/>
        <end position="274"/>
    </location>
</feature>
<feature type="repeat" description="WD" evidence="1">
    <location>
        <begin position="102"/>
        <end position="134"/>
    </location>
</feature>
<dbReference type="Pfam" id="PF23798">
    <property type="entry name" value="Beta-prop_SPT8"/>
    <property type="match status" value="2"/>
</dbReference>
<dbReference type="PROSITE" id="PS50082">
    <property type="entry name" value="WD_REPEATS_2"/>
    <property type="match status" value="2"/>
</dbReference>
<feature type="region of interest" description="Disordered" evidence="2">
    <location>
        <begin position="267"/>
        <end position="294"/>
    </location>
</feature>
<gene>
    <name evidence="4" type="ORF">BJ085DRAFT_19668</name>
</gene>
<feature type="domain" description="Transcription factor spt8 beta-propeller" evidence="3">
    <location>
        <begin position="294"/>
        <end position="458"/>
    </location>
</feature>
<dbReference type="PANTHER" id="PTHR19879">
    <property type="entry name" value="TRANSCRIPTION INITIATION FACTOR TFIID"/>
    <property type="match status" value="1"/>
</dbReference>
<dbReference type="InterPro" id="IPR057544">
    <property type="entry name" value="Beta-prop_SPT8"/>
</dbReference>
<proteinExistence type="predicted"/>
<dbReference type="PROSITE" id="PS50294">
    <property type="entry name" value="WD_REPEATS_REGION"/>
    <property type="match status" value="2"/>
</dbReference>
<feature type="region of interest" description="Disordered" evidence="2">
    <location>
        <begin position="1"/>
        <end position="23"/>
    </location>
</feature>
<sequence length="471" mass="51707">MDATIEASSADAPVPVKNESADAPVLVKHESTDGHPQDPSATTSALSTAKVPTKPLVKVKVVPEQVPGEGQVTILDHPAKPLRPIYKTCGTCRTYNVIPYVSAVHPNAIYSVAATPCNKWVLTGSEDGYIRKWNFYDSMNGALPLTQSQRHMQVDTVTKAGVIASYWDNDNTPDPRSLSPVYSLDVQSEAMFAVSGQSKYIALWGLRFDEGRKIHVFKEHTFPVSALKISPDEYGMVSGSWDKRVLYWDLNTGQVAREFKGHVSQISGVSFRPTPRQPTTGNTEGEKGASAPSQPILMTTSIDGQCKFWDLRDPTQLPQSFNPQGKNPPWCLASAWSPDGSKVYIGRRNATVEEWDFSMGQFIRTLKLPNNSGPVTSLTCTVNGKQIVVGSQDNLRMWDLETSTDDDKSVGVPFQVIPGHHGVAISSVIIDQSGRFMISASGNRGWDGINSNFCYFYEMVPLNEPIQQPIL</sequence>
<dbReference type="InterPro" id="IPR001680">
    <property type="entry name" value="WD40_rpt"/>
</dbReference>
<evidence type="ECO:0000256" key="2">
    <source>
        <dbReference type="SAM" id="MobiDB-lite"/>
    </source>
</evidence>
<feature type="region of interest" description="Disordered" evidence="2">
    <location>
        <begin position="29"/>
        <end position="48"/>
    </location>
</feature>
<dbReference type="Proteomes" id="UP000268162">
    <property type="component" value="Unassembled WGS sequence"/>
</dbReference>
<dbReference type="AlphaFoldDB" id="A0A4P9ZVU3"/>
<dbReference type="SUPFAM" id="SSF50978">
    <property type="entry name" value="WD40 repeat-like"/>
    <property type="match status" value="1"/>
</dbReference>
<dbReference type="Gene3D" id="2.130.10.10">
    <property type="entry name" value="YVTN repeat-like/Quinoprotein amine dehydrogenase"/>
    <property type="match status" value="2"/>
</dbReference>
<protein>
    <submittedName>
        <fullName evidence="4">WD40-repeat-containing domain protein</fullName>
    </submittedName>
</protein>
<dbReference type="InterPro" id="IPR036322">
    <property type="entry name" value="WD40_repeat_dom_sf"/>
</dbReference>
<dbReference type="STRING" id="215637.A0A4P9ZVU3"/>
<dbReference type="EMBL" id="ML002453">
    <property type="protein sequence ID" value="RKP37735.1"/>
    <property type="molecule type" value="Genomic_DNA"/>
</dbReference>